<dbReference type="CDD" id="cd01983">
    <property type="entry name" value="SIMIBI"/>
    <property type="match status" value="1"/>
</dbReference>
<feature type="compositionally biased region" description="Acidic residues" evidence="2">
    <location>
        <begin position="575"/>
        <end position="599"/>
    </location>
</feature>
<dbReference type="InterPro" id="IPR019734">
    <property type="entry name" value="TPR_rpt"/>
</dbReference>
<feature type="compositionally biased region" description="Acidic residues" evidence="2">
    <location>
        <begin position="542"/>
        <end position="560"/>
    </location>
</feature>
<sequence>MNEVDKNEYRAKLDEINDLVDRQDYRGALKIVDTIDWRRVRSARTLCMVGEIYEANKRYEDSRKLLLMAHHRAPIGRTVIYRLVELSIKMGNFDEAADYYKQFVEISPNDNSRYILKYKLARAKRAPLEEQISILQEYKSREYTERWAYELARLYAKAGKKEACIEECDDLILWFSEGKYVTKAMELKMKYTPLTPIQQDKYDHRFQKGYSPASAAKAVAAAAQAAQEVVKASVPPAGDQEKEINDIINSVIGGGVAKTGSQLKENAVPQVSDTQELKDKAAQEILDVLPGRNAGEEETAATKEPARKKEYVVKDLEPESFGQPSEPKPFHMGGAMKSAVKVQAPQSQLFKEEDMNPDDFKTDLKEKELDLEALLAETASELAQAVAEETESSQPPVQEETESQEEVREPETQEEQTQEEQIQEPQVQEISEAEPEPETESTEESTGEEAQDEIPAPAAAKSAIVADAIASALMEKAEEFEKDAKEALGDTREIVTEEILDTESGVPVVEAVEEAEFEEENVQEPLEETAEEVSEPEKTPEPEEVPAETEEIQEPAAEPEEVSKEIQEPVPAAEEPAEEPAAEPIEEPAQDMDEAESAEVSEKEEAPAQEESPEQQEGFQTDLQETKVIPEDQVREALGEIDLSCALEQELETTVLPKEQGEQDEAEVSGEEIEETEETEETAAPVSQPSAFGTAVEGLMRHHLTEEEHRRLFTYFAPVPGMSQQINEALDTAQESACSRTSQAGNIIVTGREGSGKTKLSEGLIKALCKERQMQGAKVAYIEAEELNKKDPAAVVDKLSGGFLVIEHAGALEADIVENLSKAMEFKTNRLTVILEDLKPGIRDLEEKYPEFMKKFDSRIVIPVFTNDELVSFAKTYAKELGYKIDDMAVLALYTLIGDNQNEENPVSIGMVREMMDEALKKAAKKGRRPGKRVGKRHLDESGRIMLYEKDFDI</sequence>
<evidence type="ECO:0008006" key="5">
    <source>
        <dbReference type="Google" id="ProtNLM"/>
    </source>
</evidence>
<feature type="region of interest" description="Disordered" evidence="2">
    <location>
        <begin position="380"/>
        <end position="460"/>
    </location>
</feature>
<dbReference type="PROSITE" id="PS50005">
    <property type="entry name" value="TPR"/>
    <property type="match status" value="1"/>
</dbReference>
<organism evidence="3 4">
    <name type="scientific">Candidatus Blautia avicola</name>
    <dbReference type="NCBI Taxonomy" id="2838483"/>
    <lineage>
        <taxon>Bacteria</taxon>
        <taxon>Bacillati</taxon>
        <taxon>Bacillota</taxon>
        <taxon>Clostridia</taxon>
        <taxon>Lachnospirales</taxon>
        <taxon>Lachnospiraceae</taxon>
        <taxon>Blautia</taxon>
    </lineage>
</organism>
<evidence type="ECO:0000256" key="2">
    <source>
        <dbReference type="SAM" id="MobiDB-lite"/>
    </source>
</evidence>
<reference evidence="3" key="1">
    <citation type="journal article" date="2021" name="PeerJ">
        <title>Extensive microbial diversity within the chicken gut microbiome revealed by metagenomics and culture.</title>
        <authorList>
            <person name="Gilroy R."/>
            <person name="Ravi A."/>
            <person name="Getino M."/>
            <person name="Pursley I."/>
            <person name="Horton D.L."/>
            <person name="Alikhan N.F."/>
            <person name="Baker D."/>
            <person name="Gharbi K."/>
            <person name="Hall N."/>
            <person name="Watson M."/>
            <person name="Adriaenssens E.M."/>
            <person name="Foster-Nyarko E."/>
            <person name="Jarju S."/>
            <person name="Secka A."/>
            <person name="Antonio M."/>
            <person name="Oren A."/>
            <person name="Chaudhuri R.R."/>
            <person name="La Ragione R."/>
            <person name="Hildebrand F."/>
            <person name="Pallen M.J."/>
        </authorList>
    </citation>
    <scope>NUCLEOTIDE SEQUENCE</scope>
    <source>
        <strain evidence="3">ChiBcec6-4105</strain>
    </source>
</reference>
<dbReference type="EMBL" id="DWUY01000129">
    <property type="protein sequence ID" value="HJD28516.1"/>
    <property type="molecule type" value="Genomic_DNA"/>
</dbReference>
<reference evidence="3" key="2">
    <citation type="submission" date="2021-04" db="EMBL/GenBank/DDBJ databases">
        <authorList>
            <person name="Gilroy R."/>
        </authorList>
    </citation>
    <scope>NUCLEOTIDE SEQUENCE</scope>
    <source>
        <strain evidence="3">ChiBcec6-4105</strain>
    </source>
</reference>
<gene>
    <name evidence="3" type="ORF">H9914_05930</name>
</gene>
<feature type="compositionally biased region" description="Basic and acidic residues" evidence="2">
    <location>
        <begin position="350"/>
        <end position="364"/>
    </location>
</feature>
<dbReference type="SUPFAM" id="SSF48452">
    <property type="entry name" value="TPR-like"/>
    <property type="match status" value="1"/>
</dbReference>
<evidence type="ECO:0000313" key="4">
    <source>
        <dbReference type="Proteomes" id="UP000823892"/>
    </source>
</evidence>
<feature type="region of interest" description="Disordered" evidence="2">
    <location>
        <begin position="653"/>
        <end position="687"/>
    </location>
</feature>
<dbReference type="InterPro" id="IPR011990">
    <property type="entry name" value="TPR-like_helical_dom_sf"/>
</dbReference>
<feature type="compositionally biased region" description="Acidic residues" evidence="2">
    <location>
        <begin position="412"/>
        <end position="422"/>
    </location>
</feature>
<dbReference type="Proteomes" id="UP000823892">
    <property type="component" value="Unassembled WGS sequence"/>
</dbReference>
<feature type="compositionally biased region" description="Acidic residues" evidence="2">
    <location>
        <begin position="515"/>
        <end position="534"/>
    </location>
</feature>
<accession>A0A9D2QWB5</accession>
<name>A0A9D2QWB5_9FIRM</name>
<proteinExistence type="predicted"/>
<feature type="repeat" description="TPR" evidence="1">
    <location>
        <begin position="77"/>
        <end position="110"/>
    </location>
</feature>
<dbReference type="Gene3D" id="3.40.50.300">
    <property type="entry name" value="P-loop containing nucleotide triphosphate hydrolases"/>
    <property type="match status" value="1"/>
</dbReference>
<feature type="compositionally biased region" description="Basic and acidic residues" evidence="2">
    <location>
        <begin position="300"/>
        <end position="317"/>
    </location>
</feature>
<dbReference type="AlphaFoldDB" id="A0A9D2QWB5"/>
<protein>
    <recommendedName>
        <fullName evidence="5">AAA+ ATPase domain-containing protein</fullName>
    </recommendedName>
</protein>
<feature type="region of interest" description="Disordered" evidence="2">
    <location>
        <begin position="515"/>
        <end position="628"/>
    </location>
</feature>
<dbReference type="Gene3D" id="1.25.40.10">
    <property type="entry name" value="Tetratricopeptide repeat domain"/>
    <property type="match status" value="1"/>
</dbReference>
<evidence type="ECO:0000313" key="3">
    <source>
        <dbReference type="EMBL" id="HJD28516.1"/>
    </source>
</evidence>
<evidence type="ECO:0000256" key="1">
    <source>
        <dbReference type="PROSITE-ProRule" id="PRU00339"/>
    </source>
</evidence>
<dbReference type="Pfam" id="PF13181">
    <property type="entry name" value="TPR_8"/>
    <property type="match status" value="1"/>
</dbReference>
<feature type="compositionally biased region" description="Acidic residues" evidence="2">
    <location>
        <begin position="431"/>
        <end position="452"/>
    </location>
</feature>
<comment type="caution">
    <text evidence="3">The sequence shown here is derived from an EMBL/GenBank/DDBJ whole genome shotgun (WGS) entry which is preliminary data.</text>
</comment>
<dbReference type="InterPro" id="IPR027417">
    <property type="entry name" value="P-loop_NTPase"/>
</dbReference>
<feature type="compositionally biased region" description="Acidic residues" evidence="2">
    <location>
        <begin position="662"/>
        <end position="681"/>
    </location>
</feature>
<keyword evidence="1" id="KW-0802">TPR repeat</keyword>
<feature type="region of interest" description="Disordered" evidence="2">
    <location>
        <begin position="290"/>
        <end position="364"/>
    </location>
</feature>
<dbReference type="SUPFAM" id="SSF52540">
    <property type="entry name" value="P-loop containing nucleoside triphosphate hydrolases"/>
    <property type="match status" value="1"/>
</dbReference>